<dbReference type="Proteomes" id="UP001485043">
    <property type="component" value="Unassembled WGS sequence"/>
</dbReference>
<dbReference type="GO" id="GO:0000124">
    <property type="term" value="C:SAGA complex"/>
    <property type="evidence" value="ECO:0007669"/>
    <property type="project" value="TreeGrafter"/>
</dbReference>
<name>A0AAW1SRA1_9CHLO</name>
<dbReference type="InterPro" id="IPR000403">
    <property type="entry name" value="PI3/4_kinase_cat_dom"/>
</dbReference>
<evidence type="ECO:0000256" key="2">
    <source>
        <dbReference type="SAM" id="MobiDB-lite"/>
    </source>
</evidence>
<protein>
    <recommendedName>
        <fullName evidence="8">Non-specific serine/threonine protein kinase</fullName>
    </recommendedName>
</protein>
<evidence type="ECO:0000259" key="4">
    <source>
        <dbReference type="PROSITE" id="PS51189"/>
    </source>
</evidence>
<dbReference type="InterPro" id="IPR003151">
    <property type="entry name" value="PIK-rel_kinase_FAT"/>
</dbReference>
<feature type="region of interest" description="Disordered" evidence="2">
    <location>
        <begin position="1631"/>
        <end position="1695"/>
    </location>
</feature>
<dbReference type="InterPro" id="IPR036940">
    <property type="entry name" value="PI3/4_kinase_cat_sf"/>
</dbReference>
<dbReference type="PROSITE" id="PS51189">
    <property type="entry name" value="FAT"/>
    <property type="match status" value="1"/>
</dbReference>
<dbReference type="InterPro" id="IPR011009">
    <property type="entry name" value="Kinase-like_dom_sf"/>
</dbReference>
<feature type="compositionally biased region" description="Low complexity" evidence="2">
    <location>
        <begin position="742"/>
        <end position="780"/>
    </location>
</feature>
<evidence type="ECO:0000259" key="5">
    <source>
        <dbReference type="PROSITE" id="PS51190"/>
    </source>
</evidence>
<dbReference type="EMBL" id="JALJOV010001036">
    <property type="protein sequence ID" value="KAK9855809.1"/>
    <property type="molecule type" value="Genomic_DNA"/>
</dbReference>
<feature type="compositionally biased region" description="Low complexity" evidence="2">
    <location>
        <begin position="1631"/>
        <end position="1653"/>
    </location>
</feature>
<evidence type="ECO:0008006" key="8">
    <source>
        <dbReference type="Google" id="ProtNLM"/>
    </source>
</evidence>
<evidence type="ECO:0000313" key="7">
    <source>
        <dbReference type="Proteomes" id="UP001485043"/>
    </source>
</evidence>
<sequence>MVKHKRELIKFGWNHLKRDDSACKFYAFLNVCHFLEAYQAPEKIVLQVFVALLRATHADSRRGLVKQALDVLTPALSKRLPQGDQRYPIWVRYTKKVLVEENQSLPHLTHIWQLIVAHPDLFYSSRSQFVPQMINSLSKLSISAGSAPEHRRLTVDLARIIIAWEKQAMEPPTDAQEAAPPTPGSRKRSRGDGDSSADVMEQDGLMPAGKQMRMSEAPLQQAAFNNPETPNGSRQSLQSGAGSDGGMSLPTIDPPSVGGQLMGADGASAKPEEEFHTSVTMAEMMVSCLTRLAFVLAQAKPIDKEAHILAEENMNVLTDALKLWPGSIPKLGFLEKLLHPAADPPPALVTALKVFQRALEVNPAQLMKHGHQQLVLMLPLACQSRHAHIAQSLASVLTLIYKSFPTSATSRLKEASIVQSKVQEVVQHYLQQIYQPDTGLAADKLLGACCAIQIIQTLDKEGVAPEWVEKMTMPVIKAVTRIAREHAQQGTILGVKQKPSLASPRVKVADGEPVQPVYGEPAWIVQTGLRLIVRRGVTLEVKKPALQMVLTMFQGGLSRPTDACVLLEALRTIRTWLLEPPTPGLPVLSHKEAQLFLQRMAQLNRTGNLEVMRDVWESVYLDLLHRLCSSDSPVQPLPTQQSHVEGVWDKVERVYLLGLRARDPAMRHRFFELYNRNVPPTLYDRLKYIVCHQDWEAMAGSFWIKHALDLLLAVLCEQDPIKLGPNSAHIAPLLKPDPPPTAASRPPSGQIAGAPAAAPTSQATAALPGPQAPGALPGIPNGVAAGQSPQGPTSGVPPGQAPGTTPDAVQGPSGPAGAAGGLPNVQGPQGGAQPMEGVVQQQQQVPGQLPGAAPQQVPQQQSMQMGHTPGAPGTAEGPTSQLSTELQPRFPSQPSGIAAFIDRVKQEQPSPDKEASAAAVSAGAGAAKQEGEGLAAKLEGEDGVELALTQPAMLADRHEGLPDDIKTLLLEHAAFLRQSGELRVKDVVRPLREAAHAESSLAHHLWVLTFPIVWATLAERKEQQIALAKPIIVLLQREYHLRQSHMRPNVVQSILEGISLSQPQPKIPSELIKFLGKTFNAWHIAIPLLESHVMLFPHEMRCFDALAELYTHLGEEDVLAGLWKRKSAAHETRELLAHLQHGLLERTQDLCLDSLERHKAGTLTGVAEGRIVTRGEQELWTQHYLECCSELHQWGTVSEYASSTSNLELAQTALCKLQDWASLKDILPMASVEETPKALMIRAYNALQEGHVMEGDTFISQGICKALDSWWGLPEVGSAAVVPLLAQMQALVELQESTRILLELGSSRQPDHPYGDLKEIMETWRLRTPNEWERLSVWSDVLVWRNHVYNIVINAFQNLAERAPQLHQLGYRDKAWSVNRLGRVARKHGCPEACKRIIVEMYGFNAMEVQEAFIKICEQAKSHLQQPDQLQGGINLVLSQNLDYFQPPHQAEIFRLKGLLCQMMRDKEGANLAFSTAMTRHPRLQDGWLSWGSFCDKQHEAARALDNGGIRPQPYLENAVACYLQAMRHGSVPSRQLVPRILHLLAFDNKDNVVGRLLESTRGVPLWLWLAWIPQLLLGLQHPEKDICKRLLLQIATAFPQALYYSLRTYLLSCRDSAVKAAQEARSRAAAADARAPASSGGADATASAGTSARPTASDGRADNAPDAGIDSRASGPTSPSPSQATSTRPVPQERPAEVQAFEAGKEVMETLRQKQAGVASILEMLLTEMGSRFVPKPEERLLAVVHALLQRCLKLPYADMAMVPDNLRKELAGVCKACFSSETVSKHGQIVAEYREQFVSDLSPESKNFPEQLGELSSRLKAWRAMLESTVEDSQPRLLHLHEESRALHEQSLSEIEMPGQFLNGDEVQPDRVVWVERISNAVRIVRRHGTSFRRLDFIGSDGHTRRFIVQTGQHWSGTGGASDERMMQLLRQMNRLLDRFPEARRRCLAFHTPIIVPVWPQVRLLEEDASYCSYGEAYEAYKKIVEEGVVTENVFSQFMYKTLPSAAHLWIFKKQFCAQLALSGLVSHMLLLGGRAPTKILFARSSGKLFQMEFFPSYDLRGLLERTEPVPFRLTRNLQTFFTPFGVDGIFITSMALAAQACLMPHSNLQHLLSMFFRDDITAWAIKRTRMMGPASSSSSGSTSGLRPSQLRSVVIRNIDDCFNRLKIIAPTQPPPRQEHEVVGVGAVPGLQQGAVQLVEAALDPRLLCKMDPTWHPWL</sequence>
<dbReference type="CDD" id="cd05163">
    <property type="entry name" value="PIKK_TRRAP"/>
    <property type="match status" value="1"/>
</dbReference>
<dbReference type="Pfam" id="PF00454">
    <property type="entry name" value="PI3_PI4_kinase"/>
    <property type="match status" value="1"/>
</dbReference>
<accession>A0AAW1SRA1</accession>
<evidence type="ECO:0000259" key="3">
    <source>
        <dbReference type="PROSITE" id="PS50290"/>
    </source>
</evidence>
<comment type="similarity">
    <text evidence="1">Belongs to the PI3/PI4-kinase family. TRA1 subfamily.</text>
</comment>
<dbReference type="InterPro" id="IPR050517">
    <property type="entry name" value="DDR_Repair_Kinase"/>
</dbReference>
<feature type="domain" description="FATC" evidence="5">
    <location>
        <begin position="2188"/>
        <end position="2221"/>
    </location>
</feature>
<feature type="region of interest" description="Disordered" evidence="2">
    <location>
        <begin position="732"/>
        <end position="894"/>
    </location>
</feature>
<keyword evidence="7" id="KW-1185">Reference proteome</keyword>
<feature type="compositionally biased region" description="Polar residues" evidence="2">
    <location>
        <begin position="877"/>
        <end position="894"/>
    </location>
</feature>
<feature type="region of interest" description="Disordered" evidence="2">
    <location>
        <begin position="168"/>
        <end position="201"/>
    </location>
</feature>
<feature type="compositionally biased region" description="Polar residues" evidence="2">
    <location>
        <begin position="223"/>
        <end position="241"/>
    </location>
</feature>
<feature type="region of interest" description="Disordered" evidence="2">
    <location>
        <begin position="223"/>
        <end position="266"/>
    </location>
</feature>
<proteinExistence type="inferred from homology"/>
<dbReference type="Gene3D" id="1.10.1070.11">
    <property type="entry name" value="Phosphatidylinositol 3-/4-kinase, catalytic domain"/>
    <property type="match status" value="1"/>
</dbReference>
<dbReference type="Pfam" id="PF20206">
    <property type="entry name" value="Tra1_ring"/>
    <property type="match status" value="1"/>
</dbReference>
<dbReference type="Pfam" id="PF02259">
    <property type="entry name" value="FAT"/>
    <property type="match status" value="1"/>
</dbReference>
<dbReference type="SUPFAM" id="SSF56112">
    <property type="entry name" value="Protein kinase-like (PK-like)"/>
    <property type="match status" value="1"/>
</dbReference>
<feature type="region of interest" description="Disordered" evidence="2">
    <location>
        <begin position="905"/>
        <end position="924"/>
    </location>
</feature>
<reference evidence="6 7" key="1">
    <citation type="journal article" date="2024" name="Nat. Commun.">
        <title>Phylogenomics reveals the evolutionary origins of lichenization in chlorophyte algae.</title>
        <authorList>
            <person name="Puginier C."/>
            <person name="Libourel C."/>
            <person name="Otte J."/>
            <person name="Skaloud P."/>
            <person name="Haon M."/>
            <person name="Grisel S."/>
            <person name="Petersen M."/>
            <person name="Berrin J.G."/>
            <person name="Delaux P.M."/>
            <person name="Dal Grande F."/>
            <person name="Keller J."/>
        </authorList>
    </citation>
    <scope>NUCLEOTIDE SEQUENCE [LARGE SCALE GENOMIC DNA]</scope>
    <source>
        <strain evidence="6 7">SAG 2523</strain>
    </source>
</reference>
<organism evidence="6 7">
    <name type="scientific">Apatococcus fuscideae</name>
    <dbReference type="NCBI Taxonomy" id="2026836"/>
    <lineage>
        <taxon>Eukaryota</taxon>
        <taxon>Viridiplantae</taxon>
        <taxon>Chlorophyta</taxon>
        <taxon>core chlorophytes</taxon>
        <taxon>Trebouxiophyceae</taxon>
        <taxon>Chlorellales</taxon>
        <taxon>Chlorellaceae</taxon>
        <taxon>Apatococcus</taxon>
    </lineage>
</organism>
<feature type="compositionally biased region" description="Low complexity" evidence="2">
    <location>
        <begin position="1675"/>
        <end position="1688"/>
    </location>
</feature>
<dbReference type="GO" id="GO:0006355">
    <property type="term" value="P:regulation of DNA-templated transcription"/>
    <property type="evidence" value="ECO:0007669"/>
    <property type="project" value="TreeGrafter"/>
</dbReference>
<dbReference type="InterPro" id="IPR046805">
    <property type="entry name" value="Tra1_ring"/>
</dbReference>
<dbReference type="PROSITE" id="PS51190">
    <property type="entry name" value="FATC"/>
    <property type="match status" value="1"/>
</dbReference>
<feature type="compositionally biased region" description="Low complexity" evidence="2">
    <location>
        <begin position="832"/>
        <end position="866"/>
    </location>
</feature>
<dbReference type="GO" id="GO:0035267">
    <property type="term" value="C:NuA4 histone acetyltransferase complex"/>
    <property type="evidence" value="ECO:0007669"/>
    <property type="project" value="TreeGrafter"/>
</dbReference>
<comment type="caution">
    <text evidence="6">The sequence shown here is derived from an EMBL/GenBank/DDBJ whole genome shotgun (WGS) entry which is preliminary data.</text>
</comment>
<feature type="compositionally biased region" description="Basic and acidic residues" evidence="2">
    <location>
        <begin position="905"/>
        <end position="915"/>
    </location>
</feature>
<feature type="domain" description="PI3K/PI4K catalytic" evidence="3">
    <location>
        <begin position="1881"/>
        <end position="2169"/>
    </location>
</feature>
<dbReference type="PANTHER" id="PTHR11139:SF1">
    <property type="entry name" value="TRANSFORMATION_TRANSCRIPTION DOMAIN-ASSOCIATED PROTEIN"/>
    <property type="match status" value="1"/>
</dbReference>
<dbReference type="SMART" id="SM01343">
    <property type="entry name" value="FATC"/>
    <property type="match status" value="1"/>
</dbReference>
<dbReference type="GO" id="GO:0005634">
    <property type="term" value="C:nucleus"/>
    <property type="evidence" value="ECO:0007669"/>
    <property type="project" value="TreeGrafter"/>
</dbReference>
<dbReference type="InterPro" id="IPR014009">
    <property type="entry name" value="PIK_FAT"/>
</dbReference>
<dbReference type="PROSITE" id="PS50290">
    <property type="entry name" value="PI3_4_KINASE_3"/>
    <property type="match status" value="1"/>
</dbReference>
<dbReference type="InterPro" id="IPR003152">
    <property type="entry name" value="FATC_dom"/>
</dbReference>
<dbReference type="GO" id="GO:0006281">
    <property type="term" value="P:DNA repair"/>
    <property type="evidence" value="ECO:0007669"/>
    <property type="project" value="TreeGrafter"/>
</dbReference>
<evidence type="ECO:0000313" key="6">
    <source>
        <dbReference type="EMBL" id="KAK9855809.1"/>
    </source>
</evidence>
<dbReference type="SMART" id="SM00146">
    <property type="entry name" value="PI3Kc"/>
    <property type="match status" value="1"/>
</dbReference>
<dbReference type="PANTHER" id="PTHR11139">
    <property type="entry name" value="ATAXIA TELANGIECTASIA MUTATED ATM -RELATED"/>
    <property type="match status" value="1"/>
</dbReference>
<evidence type="ECO:0000256" key="1">
    <source>
        <dbReference type="ARBA" id="ARBA00007234"/>
    </source>
</evidence>
<gene>
    <name evidence="6" type="ORF">WJX84_006870</name>
</gene>
<feature type="domain" description="FAT" evidence="4">
    <location>
        <begin position="1071"/>
        <end position="1613"/>
    </location>
</feature>